<evidence type="ECO:0000256" key="6">
    <source>
        <dbReference type="ARBA" id="ARBA00023136"/>
    </source>
</evidence>
<keyword evidence="4" id="KW-0812">Transmembrane</keyword>
<dbReference type="PANTHER" id="PTHR30336">
    <property type="entry name" value="INNER MEMBRANE PROTEIN, PROBABLE PERMEASE"/>
    <property type="match status" value="1"/>
</dbReference>
<evidence type="ECO:0000313" key="10">
    <source>
        <dbReference type="Proteomes" id="UP000234420"/>
    </source>
</evidence>
<gene>
    <name evidence="9" type="ORF">CIK00_10090</name>
</gene>
<comment type="function">
    <text evidence="7">Participates in the barrier function of the cell envelope.</text>
</comment>
<evidence type="ECO:0000256" key="7">
    <source>
        <dbReference type="ARBA" id="ARBA00037355"/>
    </source>
</evidence>
<dbReference type="EMBL" id="NPIB01000010">
    <property type="protein sequence ID" value="PLC58010.1"/>
    <property type="molecule type" value="Genomic_DNA"/>
</dbReference>
<dbReference type="AlphaFoldDB" id="A0A2N4USN0"/>
<keyword evidence="10" id="KW-1185">Reference proteome</keyword>
<dbReference type="GO" id="GO:0005886">
    <property type="term" value="C:plasma membrane"/>
    <property type="evidence" value="ECO:0007669"/>
    <property type="project" value="UniProtKB-SubCell"/>
</dbReference>
<evidence type="ECO:0000313" key="9">
    <source>
        <dbReference type="EMBL" id="PLC58010.1"/>
    </source>
</evidence>
<evidence type="ECO:0000256" key="5">
    <source>
        <dbReference type="ARBA" id="ARBA00022989"/>
    </source>
</evidence>
<keyword evidence="5" id="KW-1133">Transmembrane helix</keyword>
<name>A0A2N4USN0_9GAMM</name>
<evidence type="ECO:0000259" key="8">
    <source>
        <dbReference type="Pfam" id="PF02698"/>
    </source>
</evidence>
<keyword evidence="6" id="KW-0472">Membrane</keyword>
<protein>
    <submittedName>
        <fullName evidence="9">SanA protein</fullName>
    </submittedName>
</protein>
<reference evidence="9 10" key="1">
    <citation type="journal article" date="2018" name="Syst. Appl. Microbiol.">
        <title>Photobacterium carnosum sp. nov., isolated from spoiled modified atmosphere packaged poultry meat.</title>
        <authorList>
            <person name="Hilgarth M."/>
            <person name="Fuertes S."/>
            <person name="Ehrmann M."/>
            <person name="Vogel R.F."/>
        </authorList>
    </citation>
    <scope>NUCLEOTIDE SEQUENCE [LARGE SCALE GENOMIC DNA]</scope>
    <source>
        <strain evidence="9 10">TMW 2.2021</strain>
    </source>
</reference>
<evidence type="ECO:0000256" key="3">
    <source>
        <dbReference type="ARBA" id="ARBA00022519"/>
    </source>
</evidence>
<dbReference type="CDD" id="cd06259">
    <property type="entry name" value="YdcF-like"/>
    <property type="match status" value="1"/>
</dbReference>
<keyword evidence="2" id="KW-1003">Cell membrane</keyword>
<evidence type="ECO:0000256" key="2">
    <source>
        <dbReference type="ARBA" id="ARBA00022475"/>
    </source>
</evidence>
<comment type="caution">
    <text evidence="9">The sequence shown here is derived from an EMBL/GenBank/DDBJ whole genome shotgun (WGS) entry which is preliminary data.</text>
</comment>
<evidence type="ECO:0000256" key="4">
    <source>
        <dbReference type="ARBA" id="ARBA00022692"/>
    </source>
</evidence>
<proteinExistence type="predicted"/>
<feature type="domain" description="DUF218" evidence="8">
    <location>
        <begin position="50"/>
        <end position="169"/>
    </location>
</feature>
<accession>A0A2N4USN0</accession>
<organism evidence="9 10">
    <name type="scientific">Photobacterium carnosum</name>
    <dbReference type="NCBI Taxonomy" id="2023717"/>
    <lineage>
        <taxon>Bacteria</taxon>
        <taxon>Pseudomonadati</taxon>
        <taxon>Pseudomonadota</taxon>
        <taxon>Gammaproteobacteria</taxon>
        <taxon>Vibrionales</taxon>
        <taxon>Vibrionaceae</taxon>
        <taxon>Photobacterium</taxon>
    </lineage>
</organism>
<sequence length="259" mass="29409">MKLLNIIRITAVLFIIFIATLLLLDRWVSAQTESQIYHDPAKLPAYKVGLVLGTSKYIAKTLNPYYTYRMSAAVDLYNKHKVDVFLVSGDNAHRSYNEPRTMKRDLLKAGVAKNEIVLDYAGFRTLDSVVRAKEVFDTNRFVIITQQFHCERALFIADHYNINATCLAVKEPQRGMASFKIRVREVFARVKAMIDLFILHEQPKFLGPKEPIIDPLLKPETEHSIQSTIKDVSVTKEDLAPKNSKIITPSSAVNTISMP</sequence>
<evidence type="ECO:0000256" key="1">
    <source>
        <dbReference type="ARBA" id="ARBA00004377"/>
    </source>
</evidence>
<comment type="subcellular location">
    <subcellularLocation>
        <location evidence="1">Cell inner membrane</location>
        <topology evidence="1">Single-pass membrane protein</topology>
    </subcellularLocation>
</comment>
<keyword evidence="3" id="KW-0997">Cell inner membrane</keyword>
<dbReference type="InterPro" id="IPR051599">
    <property type="entry name" value="Cell_Envelope_Assoc"/>
</dbReference>
<dbReference type="RefSeq" id="WP_101768748.1">
    <property type="nucleotide sequence ID" value="NZ_BPPU01000001.1"/>
</dbReference>
<dbReference type="Proteomes" id="UP000234420">
    <property type="component" value="Unassembled WGS sequence"/>
</dbReference>
<dbReference type="Pfam" id="PF02698">
    <property type="entry name" value="DUF218"/>
    <property type="match status" value="1"/>
</dbReference>
<dbReference type="PANTHER" id="PTHR30336:SF0">
    <property type="entry name" value="PROTEIN SANA"/>
    <property type="match status" value="1"/>
</dbReference>
<dbReference type="InterPro" id="IPR003848">
    <property type="entry name" value="DUF218"/>
</dbReference>